<evidence type="ECO:0000256" key="3">
    <source>
        <dbReference type="ARBA" id="ARBA00005350"/>
    </source>
</evidence>
<keyword evidence="13" id="KW-1185">Reference proteome</keyword>
<evidence type="ECO:0000256" key="8">
    <source>
        <dbReference type="ARBA" id="ARBA00023136"/>
    </source>
</evidence>
<organism evidence="12 13">
    <name type="scientific">Onychostoma macrolepis</name>
    <dbReference type="NCBI Taxonomy" id="369639"/>
    <lineage>
        <taxon>Eukaryota</taxon>
        <taxon>Metazoa</taxon>
        <taxon>Chordata</taxon>
        <taxon>Craniata</taxon>
        <taxon>Vertebrata</taxon>
        <taxon>Euteleostomi</taxon>
        <taxon>Actinopterygii</taxon>
        <taxon>Neopterygii</taxon>
        <taxon>Teleostei</taxon>
        <taxon>Ostariophysi</taxon>
        <taxon>Cypriniformes</taxon>
        <taxon>Cyprinidae</taxon>
        <taxon>Acrossocheilinae</taxon>
        <taxon>Onychostoma</taxon>
    </lineage>
</organism>
<name>A0A7J6CV77_9TELE</name>
<evidence type="ECO:0000256" key="1">
    <source>
        <dbReference type="ARBA" id="ARBA00001913"/>
    </source>
</evidence>
<comment type="similarity">
    <text evidence="3">Belongs to the phospholipid scramblase family.</text>
</comment>
<dbReference type="PANTHER" id="PTHR23248:SF38">
    <property type="entry name" value="PHOSPHOLIPID SCRAMBLASE 1"/>
    <property type="match status" value="1"/>
</dbReference>
<keyword evidence="7" id="KW-1133">Transmembrane helix</keyword>
<evidence type="ECO:0000256" key="5">
    <source>
        <dbReference type="ARBA" id="ARBA00022692"/>
    </source>
</evidence>
<evidence type="ECO:0000313" key="13">
    <source>
        <dbReference type="Proteomes" id="UP000579812"/>
    </source>
</evidence>
<dbReference type="OrthoDB" id="191150at2759"/>
<evidence type="ECO:0000256" key="10">
    <source>
        <dbReference type="ARBA" id="ARBA00023288"/>
    </source>
</evidence>
<keyword evidence="8" id="KW-0472">Membrane</keyword>
<dbReference type="PANTHER" id="PTHR23248">
    <property type="entry name" value="PHOSPHOLIPID SCRAMBLASE-RELATED"/>
    <property type="match status" value="1"/>
</dbReference>
<dbReference type="AlphaFoldDB" id="A0A7J6CV77"/>
<keyword evidence="10" id="KW-0449">Lipoprotein</keyword>
<gene>
    <name evidence="12" type="ORF">G5714_008259</name>
</gene>
<keyword evidence="5" id="KW-0812">Transmembrane</keyword>
<evidence type="ECO:0000256" key="4">
    <source>
        <dbReference type="ARBA" id="ARBA00022553"/>
    </source>
</evidence>
<sequence>MSEPGCPAQNDLPNPMPQSEDPAPATPAPGLQTDDHLPPVQPPLYQSEPIYEVLEDHEEHTYMCPDPTPPPAGLQPENQPTPVQPVMNLSVPINAVPYMIQPYKGYPVQSYLPNAIPQTAGPGPVPPAVGLEPQNQPLPVQTVMNPSSPSSPVPHQVQSYTVGYPVQNYPPNAIPQTAGPGPVPPNTPGLQPQNQPFPVQTVMNPSSPIQMLQPGQHISAYPVRGYGVPRQVPPATGFQPGNHPPPVQTVMNPSSPGHPVQNNLSNPMLQSEVIERHSVNQPPPVQSVLKQSDPSNTAPHQAQPYAAPAVPPAVQLFGVPPGLEYFTQIDQILIHQKIECIEILTGFETNNQYEIKNSIGQEIYHAKEESDCFIRNFFGPAHGFKMHIKNNMDQEVVQLHRPMRCFLQEIEVQAPPGVIIGYVKQEWSFLPKFSILGPNNEELLKIQGPFLPFRCCGDIDFEVKGIIGEQSVGRITKQRSGLLKKCISDASNFCIQFPLDMDVKMKAVLLGACLFIDILFFDKGGNLLLKLLKAS</sequence>
<protein>
    <recommendedName>
        <fullName evidence="14">Phospholipid scramblase</fullName>
    </recommendedName>
</protein>
<dbReference type="GO" id="GO:0005886">
    <property type="term" value="C:plasma membrane"/>
    <property type="evidence" value="ECO:0007669"/>
    <property type="project" value="TreeGrafter"/>
</dbReference>
<proteinExistence type="inferred from homology"/>
<feature type="region of interest" description="Disordered" evidence="11">
    <location>
        <begin position="1"/>
        <end position="53"/>
    </location>
</feature>
<evidence type="ECO:0000256" key="6">
    <source>
        <dbReference type="ARBA" id="ARBA00022837"/>
    </source>
</evidence>
<accession>A0A7J6CV77</accession>
<evidence type="ECO:0000256" key="9">
    <source>
        <dbReference type="ARBA" id="ARBA00023139"/>
    </source>
</evidence>
<comment type="cofactor">
    <cofactor evidence="1">
        <name>Ca(2+)</name>
        <dbReference type="ChEBI" id="CHEBI:29108"/>
    </cofactor>
</comment>
<reference evidence="12 13" key="1">
    <citation type="submission" date="2020-04" db="EMBL/GenBank/DDBJ databases">
        <title>Chromosome-level genome assembly of a cyprinid fish Onychostoma macrolepis by integration of Nanopore Sequencing, Bionano and Hi-C technology.</title>
        <authorList>
            <person name="Wang D."/>
        </authorList>
    </citation>
    <scope>NUCLEOTIDE SEQUENCE [LARGE SCALE GENOMIC DNA]</scope>
    <source>
        <strain evidence="12">SWU-2019</strain>
        <tissue evidence="12">Muscle</tissue>
    </source>
</reference>
<keyword evidence="4" id="KW-0597">Phosphoprotein</keyword>
<comment type="caution">
    <text evidence="12">The sequence shown here is derived from an EMBL/GenBank/DDBJ whole genome shotgun (WGS) entry which is preliminary data.</text>
</comment>
<comment type="subcellular location">
    <subcellularLocation>
        <location evidence="2">Membrane</location>
        <topology evidence="2">Single-pass type II membrane protein</topology>
    </subcellularLocation>
</comment>
<evidence type="ECO:0000256" key="11">
    <source>
        <dbReference type="SAM" id="MobiDB-lite"/>
    </source>
</evidence>
<feature type="compositionally biased region" description="Polar residues" evidence="11">
    <location>
        <begin position="288"/>
        <end position="297"/>
    </location>
</feature>
<evidence type="ECO:0000313" key="12">
    <source>
        <dbReference type="EMBL" id="KAF4111228.1"/>
    </source>
</evidence>
<evidence type="ECO:0000256" key="2">
    <source>
        <dbReference type="ARBA" id="ARBA00004606"/>
    </source>
</evidence>
<dbReference type="GO" id="GO:0017128">
    <property type="term" value="F:phospholipid scramblase activity"/>
    <property type="evidence" value="ECO:0007669"/>
    <property type="project" value="InterPro"/>
</dbReference>
<dbReference type="Proteomes" id="UP000579812">
    <property type="component" value="Unassembled WGS sequence"/>
</dbReference>
<evidence type="ECO:0000256" key="7">
    <source>
        <dbReference type="ARBA" id="ARBA00022989"/>
    </source>
</evidence>
<evidence type="ECO:0008006" key="14">
    <source>
        <dbReference type="Google" id="ProtNLM"/>
    </source>
</evidence>
<dbReference type="EMBL" id="JAAMOB010000007">
    <property type="protein sequence ID" value="KAF4111228.1"/>
    <property type="molecule type" value="Genomic_DNA"/>
</dbReference>
<keyword evidence="9" id="KW-0564">Palmitate</keyword>
<feature type="region of interest" description="Disordered" evidence="11">
    <location>
        <begin position="278"/>
        <end position="304"/>
    </location>
</feature>
<dbReference type="Pfam" id="PF03803">
    <property type="entry name" value="Scramblase"/>
    <property type="match status" value="1"/>
</dbReference>
<dbReference type="InterPro" id="IPR005552">
    <property type="entry name" value="Scramblase"/>
</dbReference>
<keyword evidence="6" id="KW-0106">Calcium</keyword>